<dbReference type="EMBL" id="JAAFYZ010000163">
    <property type="protein sequence ID" value="MBS2551942.1"/>
    <property type="molecule type" value="Genomic_DNA"/>
</dbReference>
<dbReference type="Gene3D" id="3.40.50.1820">
    <property type="entry name" value="alpha/beta hydrolase"/>
    <property type="match status" value="1"/>
</dbReference>
<dbReference type="InterPro" id="IPR029058">
    <property type="entry name" value="AB_hydrolase_fold"/>
</dbReference>
<dbReference type="Proteomes" id="UP000730482">
    <property type="component" value="Unassembled WGS sequence"/>
</dbReference>
<organism evidence="2 3">
    <name type="scientific">Catenulispora pinistramenti</name>
    <dbReference type="NCBI Taxonomy" id="2705254"/>
    <lineage>
        <taxon>Bacteria</taxon>
        <taxon>Bacillati</taxon>
        <taxon>Actinomycetota</taxon>
        <taxon>Actinomycetes</taxon>
        <taxon>Catenulisporales</taxon>
        <taxon>Catenulisporaceae</taxon>
        <taxon>Catenulispora</taxon>
    </lineage>
</organism>
<name>A0ABS5L122_9ACTN</name>
<comment type="caution">
    <text evidence="2">The sequence shown here is derived from an EMBL/GenBank/DDBJ whole genome shotgun (WGS) entry which is preliminary data.</text>
</comment>
<evidence type="ECO:0000259" key="1">
    <source>
        <dbReference type="Pfam" id="PF08840"/>
    </source>
</evidence>
<gene>
    <name evidence="2" type="ORF">KGQ19_34270</name>
</gene>
<dbReference type="Pfam" id="PF08840">
    <property type="entry name" value="BAAT_C"/>
    <property type="match status" value="1"/>
</dbReference>
<evidence type="ECO:0000313" key="2">
    <source>
        <dbReference type="EMBL" id="MBS2551942.1"/>
    </source>
</evidence>
<accession>A0ABS5L122</accession>
<dbReference type="SUPFAM" id="SSF53474">
    <property type="entry name" value="alpha/beta-Hydrolases"/>
    <property type="match status" value="1"/>
</dbReference>
<reference evidence="2 3" key="1">
    <citation type="submission" date="2020-02" db="EMBL/GenBank/DDBJ databases">
        <title>Acidophilic actinobacteria isolated from forest soil.</title>
        <authorList>
            <person name="Golinska P."/>
        </authorList>
    </citation>
    <scope>NUCLEOTIDE SEQUENCE [LARGE SCALE GENOMIC DNA]</scope>
    <source>
        <strain evidence="2 3">NL8</strain>
    </source>
</reference>
<dbReference type="InterPro" id="IPR014940">
    <property type="entry name" value="BAAT_C"/>
</dbReference>
<protein>
    <submittedName>
        <fullName evidence="2">Acyl-CoA thioesterase</fullName>
    </submittedName>
</protein>
<feature type="domain" description="BAAT/Acyl-CoA thioester hydrolase C-terminal" evidence="1">
    <location>
        <begin position="70"/>
        <end position="275"/>
    </location>
</feature>
<evidence type="ECO:0000313" key="3">
    <source>
        <dbReference type="Proteomes" id="UP000730482"/>
    </source>
</evidence>
<dbReference type="RefSeq" id="WP_212017062.1">
    <property type="nucleotide sequence ID" value="NZ_JAAFYZ010000163.1"/>
</dbReference>
<keyword evidence="3" id="KW-1185">Reference proteome</keyword>
<proteinExistence type="predicted"/>
<sequence>MTVVERELSEPWEAVCCEPDGGSEAGVVVLAGSSGRVLRERARILAQQGMSALAIRWFGGPGQPAAIREVPLETFTAAVDYLKARGARRIGVMGTSKGAEAALLTAIRDPRIDVVVGNSPTALVWGGVGPGPDGSFTPYRSSWSWQGEPVPFMPYDDSWWDTAPARPRAIRGLYELSERTFAEHVDAAAIPVEQARADLLLVAGGEDRMWPSMTYTLRLAERRRAAGRTVRLISHGDAGHGLLFPGETAGPASAEFDYGGSEVADTLLGKQAWPHVLSALRGD</sequence>
<dbReference type="PANTHER" id="PTHR10824:SF4">
    <property type="entry name" value="ACYL-COENZYME A THIOESTERASE 1-LIKE"/>
    <property type="match status" value="1"/>
</dbReference>
<dbReference type="PANTHER" id="PTHR10824">
    <property type="entry name" value="ACYL-COENZYME A THIOESTERASE-RELATED"/>
    <property type="match status" value="1"/>
</dbReference>